<dbReference type="Gene3D" id="3.30.70.2620">
    <property type="match status" value="1"/>
</dbReference>
<dbReference type="SUPFAM" id="SSF53098">
    <property type="entry name" value="Ribonuclease H-like"/>
    <property type="match status" value="1"/>
</dbReference>
<dbReference type="InterPro" id="IPR040895">
    <property type="entry name" value="Ago_PAZ"/>
</dbReference>
<dbReference type="InterPro" id="IPR003165">
    <property type="entry name" value="Piwi"/>
</dbReference>
<dbReference type="InterPro" id="IPR054763">
    <property type="entry name" value="Ago_mid"/>
</dbReference>
<dbReference type="EMBL" id="FNBC01000022">
    <property type="protein sequence ID" value="SDF04754.1"/>
    <property type="molecule type" value="Genomic_DNA"/>
</dbReference>
<evidence type="ECO:0000259" key="3">
    <source>
        <dbReference type="PROSITE" id="PS50822"/>
    </source>
</evidence>
<dbReference type="Gene3D" id="3.30.420.10">
    <property type="entry name" value="Ribonuclease H-like superfamily/Ribonuclease H"/>
    <property type="match status" value="1"/>
</dbReference>
<accession>A0A1G7HX49</accession>
<evidence type="ECO:0000313" key="4">
    <source>
        <dbReference type="EMBL" id="SDF04754.1"/>
    </source>
</evidence>
<gene>
    <name evidence="4" type="ORF">SAMN04488243_12211</name>
</gene>
<sequence>MEAKWVYLNRFVLRPLEERERKPLLLGVSWEPTPSLEENPHRLLARVANRVGGLAVPWKGGLLAWSPPHLREGEVGGLEGPYRFALRLEGEALLDPSRPEEREALSRLAQRRLEVGLAAAYGRGGSHEVEGSLLLGKEVRAGEGWRVRKGAYLRALVDGGGRMLLEVDIVHRILPTLTLEAWLDRYPAPRRVRSTYPAPSGRRQTWTLVAVEPGLSPEGVDLGGVSLLDYHVGRGRLREKGQAGRVVRVRDERGKEVYHLSGLLQPVLTLEDLAELGLEGALALQIPPSERFSLARKVAGHVASRVYGLRDPRPVEARGHLLSPPQLKALRGQRIAKPAEALRRGVLQGRPAKVGLLVVEGEPAWPAPLRKALLEVARASEVPLALAEPVAVARRDLLGLDLAAILERLSREAGVDALLVQTPPLSPEERNRLKRACLQRGLPSQFFNPPLEGHKLDNVLLGLVSKLGWRVMALDGAYPAELAVGFDAGADGSRSLRYGGAACAVTADGGLLSWLLPEAQRGERIHGEVVWGMLQEALVAFQRGAGRWPRHVLLLRDGKTQREEFTLALRELAKAGIGYDLVSVRKSGGGRIYPKEGERLRDGLYVPLPEAEGKTAFLLLTAYPGEGRMRATPRPLKVVHEEGSTPVRELARQLYHLSRLYPPSGYRFPSLPAPLHLADRLVREVGRVGLSSLQGLGREKLFFV</sequence>
<feature type="domain" description="Piwi" evidence="3">
    <location>
        <begin position="434"/>
        <end position="690"/>
    </location>
</feature>
<protein>
    <recommendedName>
        <fullName evidence="2">Protein argonaute</fullName>
    </recommendedName>
</protein>
<evidence type="ECO:0000313" key="5">
    <source>
        <dbReference type="Proteomes" id="UP000199446"/>
    </source>
</evidence>
<proteinExistence type="inferred from homology"/>
<dbReference type="OrthoDB" id="29144at2"/>
<dbReference type="InterPro" id="IPR036397">
    <property type="entry name" value="RNaseH_sf"/>
</dbReference>
<dbReference type="Pfam" id="PF22474">
    <property type="entry name" value="Ago_Mid"/>
    <property type="match status" value="1"/>
</dbReference>
<dbReference type="Gene3D" id="2.170.260.50">
    <property type="match status" value="1"/>
</dbReference>
<organism evidence="4 5">
    <name type="scientific">Thermus arciformis</name>
    <dbReference type="NCBI Taxonomy" id="482827"/>
    <lineage>
        <taxon>Bacteria</taxon>
        <taxon>Thermotogati</taxon>
        <taxon>Deinococcota</taxon>
        <taxon>Deinococci</taxon>
        <taxon>Thermales</taxon>
        <taxon>Thermaceae</taxon>
        <taxon>Thermus</taxon>
    </lineage>
</organism>
<dbReference type="RefSeq" id="WP_093007728.1">
    <property type="nucleotide sequence ID" value="NZ_FNBC01000022.1"/>
</dbReference>
<name>A0A1G7HX49_9DEIN</name>
<comment type="similarity">
    <text evidence="1">Belongs to the argonaute family. Long pAgo subfamily.</text>
</comment>
<dbReference type="AlphaFoldDB" id="A0A1G7HX49"/>
<dbReference type="GO" id="GO:0003676">
    <property type="term" value="F:nucleic acid binding"/>
    <property type="evidence" value="ECO:0007669"/>
    <property type="project" value="InterPro"/>
</dbReference>
<evidence type="ECO:0000256" key="2">
    <source>
        <dbReference type="ARBA" id="ARBA00035032"/>
    </source>
</evidence>
<dbReference type="Pfam" id="PF18309">
    <property type="entry name" value="PAZ_3"/>
    <property type="match status" value="1"/>
</dbReference>
<keyword evidence="5" id="KW-1185">Reference proteome</keyword>
<dbReference type="SMART" id="SM00950">
    <property type="entry name" value="Piwi"/>
    <property type="match status" value="1"/>
</dbReference>
<evidence type="ECO:0000256" key="1">
    <source>
        <dbReference type="ARBA" id="ARBA00035012"/>
    </source>
</evidence>
<dbReference type="STRING" id="482827.SAMN04488243_12211"/>
<dbReference type="Proteomes" id="UP000199446">
    <property type="component" value="Unassembled WGS sequence"/>
</dbReference>
<dbReference type="InterPro" id="IPR012337">
    <property type="entry name" value="RNaseH-like_sf"/>
</dbReference>
<dbReference type="PROSITE" id="PS50822">
    <property type="entry name" value="PIWI"/>
    <property type="match status" value="1"/>
</dbReference>
<dbReference type="Gene3D" id="3.40.50.2300">
    <property type="match status" value="1"/>
</dbReference>
<reference evidence="5" key="1">
    <citation type="submission" date="2016-10" db="EMBL/GenBank/DDBJ databases">
        <authorList>
            <person name="Varghese N."/>
            <person name="Submissions S."/>
        </authorList>
    </citation>
    <scope>NUCLEOTIDE SEQUENCE [LARGE SCALE GENOMIC DNA]</scope>
    <source>
        <strain evidence="5">CGMCC 1.6992</strain>
    </source>
</reference>